<feature type="chain" id="PRO_5040490859" description="Protein yellow" evidence="5">
    <location>
        <begin position="17"/>
        <end position="443"/>
    </location>
</feature>
<evidence type="ECO:0000256" key="1">
    <source>
        <dbReference type="ARBA" id="ARBA00004613"/>
    </source>
</evidence>
<keyword evidence="7" id="KW-1185">Reference proteome</keyword>
<proteinExistence type="inferred from homology"/>
<dbReference type="SUPFAM" id="SSF63825">
    <property type="entry name" value="YWTD domain"/>
    <property type="match status" value="1"/>
</dbReference>
<feature type="signal peptide" evidence="5">
    <location>
        <begin position="1"/>
        <end position="16"/>
    </location>
</feature>
<comment type="similarity">
    <text evidence="2">Belongs to the major royal jelly protein family.</text>
</comment>
<evidence type="ECO:0000256" key="3">
    <source>
        <dbReference type="ARBA" id="ARBA00022525"/>
    </source>
</evidence>
<evidence type="ECO:0000256" key="5">
    <source>
        <dbReference type="SAM" id="SignalP"/>
    </source>
</evidence>
<evidence type="ECO:0008006" key="8">
    <source>
        <dbReference type="Google" id="ProtNLM"/>
    </source>
</evidence>
<keyword evidence="3" id="KW-0964">Secreted</keyword>
<dbReference type="AlphaFoldDB" id="A0A9P0G5F6"/>
<dbReference type="GO" id="GO:0005576">
    <property type="term" value="C:extracellular region"/>
    <property type="evidence" value="ECO:0007669"/>
    <property type="project" value="UniProtKB-SubCell"/>
</dbReference>
<name>A0A9P0G5F6_9CUCU</name>
<comment type="subcellular location">
    <subcellularLocation>
        <location evidence="1">Secreted</location>
    </subcellularLocation>
</comment>
<evidence type="ECO:0000256" key="2">
    <source>
        <dbReference type="ARBA" id="ARBA00009127"/>
    </source>
</evidence>
<reference evidence="6" key="1">
    <citation type="submission" date="2022-01" db="EMBL/GenBank/DDBJ databases">
        <authorList>
            <person name="King R."/>
        </authorList>
    </citation>
    <scope>NUCLEOTIDE SEQUENCE</scope>
</reference>
<dbReference type="PANTHER" id="PTHR10009">
    <property type="entry name" value="PROTEIN YELLOW-RELATED"/>
    <property type="match status" value="1"/>
</dbReference>
<dbReference type="PANTHER" id="PTHR10009:SF12">
    <property type="entry name" value="LD43175P"/>
    <property type="match status" value="1"/>
</dbReference>
<dbReference type="OrthoDB" id="7776143at2759"/>
<dbReference type="Proteomes" id="UP001153636">
    <property type="component" value="Chromosome 10"/>
</dbReference>
<dbReference type="Gene3D" id="2.120.10.30">
    <property type="entry name" value="TolB, C-terminal domain"/>
    <property type="match status" value="1"/>
</dbReference>
<protein>
    <recommendedName>
        <fullName evidence="8">Protein yellow</fullName>
    </recommendedName>
</protein>
<gene>
    <name evidence="6" type="ORF">PSYICH_LOCUS2014</name>
</gene>
<dbReference type="EMBL" id="OV651822">
    <property type="protein sequence ID" value="CAH1100623.1"/>
    <property type="molecule type" value="Genomic_DNA"/>
</dbReference>
<evidence type="ECO:0000313" key="6">
    <source>
        <dbReference type="EMBL" id="CAH1100623.1"/>
    </source>
</evidence>
<accession>A0A9P0G5F6</accession>
<evidence type="ECO:0000313" key="7">
    <source>
        <dbReference type="Proteomes" id="UP001153636"/>
    </source>
</evidence>
<dbReference type="InterPro" id="IPR017996">
    <property type="entry name" value="MRJP/yellow-related"/>
</dbReference>
<organism evidence="6 7">
    <name type="scientific">Psylliodes chrysocephalus</name>
    <dbReference type="NCBI Taxonomy" id="3402493"/>
    <lineage>
        <taxon>Eukaryota</taxon>
        <taxon>Metazoa</taxon>
        <taxon>Ecdysozoa</taxon>
        <taxon>Arthropoda</taxon>
        <taxon>Hexapoda</taxon>
        <taxon>Insecta</taxon>
        <taxon>Pterygota</taxon>
        <taxon>Neoptera</taxon>
        <taxon>Endopterygota</taxon>
        <taxon>Coleoptera</taxon>
        <taxon>Polyphaga</taxon>
        <taxon>Cucujiformia</taxon>
        <taxon>Chrysomeloidea</taxon>
        <taxon>Chrysomelidae</taxon>
        <taxon>Galerucinae</taxon>
        <taxon>Alticini</taxon>
        <taxon>Psylliodes</taxon>
    </lineage>
</organism>
<dbReference type="PRINTS" id="PR01366">
    <property type="entry name" value="ROYALJELLY"/>
</dbReference>
<dbReference type="Pfam" id="PF03022">
    <property type="entry name" value="MRJP"/>
    <property type="match status" value="1"/>
</dbReference>
<dbReference type="InterPro" id="IPR011042">
    <property type="entry name" value="6-blade_b-propeller_TolB-like"/>
</dbReference>
<sequence length="443" mass="50400">MLLFVISLLSAQSALAAIDSPNVAFKWKQVDFDYPTTQDRWDATNSKQFIPENNIPLGLEVYGDRIFITVPRWKEGVAASLVYINKTDRQDSPILHPYPNWEAHNQNVPDPQIVSPFRMRADNCGRLWVMDTGKTNILNSSSPVVKPKLLIFNLNTDKLIRSYTIPDDQLHEDNFFANIAVEESDDCDNNFAYLADLGQPALVVYDFKNNKSWMFKHHYFNIDPLAGNMKLAGLSFQWKDGIFGLSLSDKDAEGYSTLYFHPMTSFNEFNVSTKVLKNETLSKNPQEAKDFFKLLGTRGQRSQSGASFLHKKTGVLFYSLVQLNAVLCWRTSLSNYTMESQGRVFMNDEVMVFPNDIKVDANDILWVLTDKLPIFLYDYPNFREYNFHIINATVKEAIKGTPCDTKIHVDMNIMKNITGAGGVMVRSEVYLLSLIFLVIAAAV</sequence>
<evidence type="ECO:0000256" key="4">
    <source>
        <dbReference type="ARBA" id="ARBA00022729"/>
    </source>
</evidence>
<keyword evidence="4 5" id="KW-0732">Signal</keyword>